<dbReference type="InterPro" id="IPR005004">
    <property type="entry name" value="Poxvirus_C4/C10"/>
</dbReference>
<sequence length="332" mass="38494">MDIYDDSGIQTIKLFNNDFDCVRNEIRELFKYVTDSTSIIQHPIDDDSDIIENIRKILYRRLKNVECVDIDNTITFMKYNPDDNNNSKRTCSNWVPLTSNYMEYCLVIYLENPIYGGKIKVYQPTGNIKSDKDIMFAKTLDFKSKKVITGHKTIAILDISISYMRSMMTIQYNDEVGIDIHTDKNGKELCYCYVTIEDHYLVDVETIGVIVDRSGKCLLVNNHLGIVKDKLISNSFSDVCMDTIFGFSEARELFTLTNDDNRNIAWGTDKLDANIDIWTPTTEDDYKFLSKLVLYAKSQSDTVFDYYVLTGDTEPPTVFNFKVTRFYFNMLK</sequence>
<evidence type="ECO:0000313" key="4">
    <source>
        <dbReference type="Proteomes" id="UP000320472"/>
    </source>
</evidence>
<keyword evidence="4" id="KW-1185">Reference proteome</keyword>
<dbReference type="PIRSF" id="PIRSF003698">
    <property type="entry name" value="VAC_C10L"/>
    <property type="match status" value="1"/>
</dbReference>
<keyword evidence="1" id="KW-0675">Receptor</keyword>
<reference evidence="1" key="2">
    <citation type="submission" date="2018-07" db="EMBL/GenBank/DDBJ databases">
        <authorList>
            <person name="Gao J."/>
            <person name="Li Y."/>
            <person name="Wang H."/>
        </authorList>
    </citation>
    <scope>NUCLEOTIDE SEQUENCE</scope>
    <source>
        <strain evidence="2">Akhmeta_2013-85</strain>
        <strain evidence="1">Akhmeta_2013-88</strain>
    </source>
</reference>
<protein>
    <submittedName>
        <fullName evidence="1">IL-1 receptor antagonist</fullName>
    </submittedName>
</protein>
<name>A0A346FRB0_9POXV</name>
<gene>
    <name evidence="1" type="ORF">AKMV-88-018</name>
    <name evidence="2 3" type="ORF">AKMV018</name>
</gene>
<dbReference type="Pfam" id="PF03336">
    <property type="entry name" value="Pox_C4_C10"/>
    <property type="match status" value="1"/>
</dbReference>
<proteinExistence type="predicted"/>
<evidence type="ECO:0000313" key="5">
    <source>
        <dbReference type="Proteomes" id="UP000324628"/>
    </source>
</evidence>
<dbReference type="EMBL" id="MH607142">
    <property type="protein sequence ID" value="AXN75023.1"/>
    <property type="molecule type" value="Genomic_DNA"/>
</dbReference>
<evidence type="ECO:0000313" key="3">
    <source>
        <dbReference type="EMBL" id="QEQ49355.1"/>
    </source>
</evidence>
<dbReference type="EMBL" id="MH607141">
    <property type="protein sequence ID" value="AXN74803.1"/>
    <property type="molecule type" value="Genomic_DNA"/>
</dbReference>
<reference evidence="3 5" key="3">
    <citation type="submission" date="2019-07" db="EMBL/GenBank/DDBJ databases">
        <title>Isolation and characterization of Akhmeta virus from wild caught rodents (Apodemus spp.) in Georgia.</title>
        <authorList>
            <person name="Doty J.B."/>
            <person name="Maghlakelidze G."/>
            <person name="Sikharulidze I."/>
            <person name="Tu S.-L."/>
            <person name="Morgan C.N."/>
            <person name="Mauldin M.R."/>
            <person name="Parkadze O."/>
            <person name="Kartskhia N."/>
            <person name="Turmanidze M."/>
            <person name="Matheny A."/>
            <person name="Davidson W."/>
            <person name="Tang S."/>
            <person name="Li Y."/>
            <person name="Upton C."/>
            <person name="Carroll D.S."/>
            <person name="Emerson G.L."/>
        </authorList>
    </citation>
    <scope>NUCLEOTIDE SEQUENCE [LARGE SCALE GENOMIC DNA]</scope>
    <source>
        <strain evidence="3">G66</strain>
    </source>
</reference>
<dbReference type="Proteomes" id="UP000315114">
    <property type="component" value="Segment"/>
</dbReference>
<evidence type="ECO:0000313" key="2">
    <source>
        <dbReference type="EMBL" id="AXN75023.1"/>
    </source>
</evidence>
<dbReference type="Proteomes" id="UP000320472">
    <property type="component" value="Segment"/>
</dbReference>
<organism evidence="1 4">
    <name type="scientific">Orthopoxvirus akhmetapox</name>
    <dbReference type="NCBI Taxonomy" id="2200830"/>
    <lineage>
        <taxon>Viruses</taxon>
        <taxon>Varidnaviria</taxon>
        <taxon>Bamfordvirae</taxon>
        <taxon>Nucleocytoviricota</taxon>
        <taxon>Pokkesviricetes</taxon>
        <taxon>Chitovirales</taxon>
        <taxon>Poxviridae</taxon>
        <taxon>Chordopoxvirinae</taxon>
        <taxon>Orthopoxvirus</taxon>
    </lineage>
</organism>
<accession>A0A346FRB0</accession>
<dbReference type="EMBL" id="MN244296">
    <property type="protein sequence ID" value="QEQ49355.1"/>
    <property type="molecule type" value="Genomic_DNA"/>
</dbReference>
<dbReference type="Proteomes" id="UP000324628">
    <property type="component" value="Segment"/>
</dbReference>
<reference evidence="1 4" key="1">
    <citation type="journal article" date="2018" name="Viruses">
        <title>Genome Sequences of Akhmeta Virus, an Early Divergent Old World Orthopoxvirus.</title>
        <authorList>
            <person name="Gao J"/>
            <person name="Gigante C"/>
            <person name="Khmaladze E"/>
            <person name="Liu P"/>
            <person name="Tang S"/>
            <person name="Wilkins K"/>
            <person name="Zhao K"/>
            <person name="Davidson W"/>
            <person name="Nakazawa Y"/>
            <person name="Maghlakelidze G"/>
            <person name="Geleishvili M"/>
            <person name="Kokhreidze M"/>
            <person name="Carroll DS"/>
            <person name="Emerson G Li.Y."/>
        </authorList>
    </citation>
    <scope>NUCLEOTIDE SEQUENCE [LARGE SCALE GENOMIC DNA]</scope>
    <source>
        <strain evidence="2">Akhmeta_2013-85</strain>
        <strain evidence="1">Akhmeta_2013-88</strain>
    </source>
</reference>
<evidence type="ECO:0000313" key="1">
    <source>
        <dbReference type="EMBL" id="AXN74803.1"/>
    </source>
</evidence>